<reference evidence="8 9" key="1">
    <citation type="journal article" date="2012" name="Mol. Microbiol.">
        <title>The genetic and structural basis of two distinct terminal side branch residues in stewartan and amylovoran exopolysaccharides and their potential role in host adaptation.</title>
        <authorList>
            <person name="Wang X."/>
            <person name="Yang F."/>
            <person name="von Bodman S.B."/>
        </authorList>
    </citation>
    <scope>NUCLEOTIDE SEQUENCE [LARGE SCALE GENOMIC DNA]</scope>
    <source>
        <strain evidence="8 9">DC283</strain>
    </source>
</reference>
<dbReference type="Gene3D" id="1.10.530.40">
    <property type="match status" value="1"/>
</dbReference>
<dbReference type="PANTHER" id="PTHR38107:SF3">
    <property type="entry name" value="LYSOZYME RRRD-RELATED"/>
    <property type="match status" value="1"/>
</dbReference>
<evidence type="ECO:0000256" key="6">
    <source>
        <dbReference type="ARBA" id="ARBA00023295"/>
    </source>
</evidence>
<dbReference type="AlphaFoldDB" id="H3R9R2"/>
<keyword evidence="6 7" id="KW-0326">Glycosidase</keyword>
<evidence type="ECO:0000256" key="5">
    <source>
        <dbReference type="ARBA" id="ARBA00023200"/>
    </source>
</evidence>
<proteinExistence type="inferred from homology"/>
<evidence type="ECO:0000256" key="2">
    <source>
        <dbReference type="ARBA" id="ARBA00022529"/>
    </source>
</evidence>
<gene>
    <name evidence="8" type="ORF">CKS_0394</name>
</gene>
<dbReference type="Pfam" id="PF00959">
    <property type="entry name" value="Phage_lysozyme"/>
    <property type="match status" value="1"/>
</dbReference>
<dbReference type="EC" id="3.2.1.17" evidence="7"/>
<dbReference type="SUPFAM" id="SSF53955">
    <property type="entry name" value="Lysozyme-like"/>
    <property type="match status" value="1"/>
</dbReference>
<evidence type="ECO:0000256" key="7">
    <source>
        <dbReference type="RuleBase" id="RU003788"/>
    </source>
</evidence>
<protein>
    <recommendedName>
        <fullName evidence="7">Lysozyme</fullName>
        <ecNumber evidence="7">3.2.1.17</ecNumber>
    </recommendedName>
</protein>
<dbReference type="HAMAP" id="MF_04110">
    <property type="entry name" value="ENDOLYSIN_T4"/>
    <property type="match status" value="1"/>
</dbReference>
<dbReference type="STRING" id="660596.DSJ_19995"/>
<evidence type="ECO:0000313" key="9">
    <source>
        <dbReference type="Proteomes" id="UP000005050"/>
    </source>
</evidence>
<keyword evidence="3 7" id="KW-0081">Bacteriolytic enzyme</keyword>
<dbReference type="InterPro" id="IPR002196">
    <property type="entry name" value="Glyco_hydro_24"/>
</dbReference>
<dbReference type="GO" id="GO:0009253">
    <property type="term" value="P:peptidoglycan catabolic process"/>
    <property type="evidence" value="ECO:0007669"/>
    <property type="project" value="InterPro"/>
</dbReference>
<dbReference type="GO" id="GO:0042742">
    <property type="term" value="P:defense response to bacterium"/>
    <property type="evidence" value="ECO:0007669"/>
    <property type="project" value="UniProtKB-KW"/>
</dbReference>
<comment type="caution">
    <text evidence="8">The sequence shown here is derived from an EMBL/GenBank/DDBJ whole genome shotgun (WGS) entry which is preliminary data.</text>
</comment>
<dbReference type="PANTHER" id="PTHR38107">
    <property type="match status" value="1"/>
</dbReference>
<dbReference type="InterPro" id="IPR051018">
    <property type="entry name" value="Bacteriophage_GH24"/>
</dbReference>
<keyword evidence="2 7" id="KW-0929">Antimicrobial</keyword>
<dbReference type="InterPro" id="IPR023347">
    <property type="entry name" value="Lysozyme_dom_sf"/>
</dbReference>
<evidence type="ECO:0000256" key="4">
    <source>
        <dbReference type="ARBA" id="ARBA00022801"/>
    </source>
</evidence>
<dbReference type="CDD" id="cd00737">
    <property type="entry name" value="lyz_endolysin_autolysin"/>
    <property type="match status" value="1"/>
</dbReference>
<name>H3R9R2_PANSE</name>
<dbReference type="InterPro" id="IPR023346">
    <property type="entry name" value="Lysozyme-like_dom_sf"/>
</dbReference>
<organism evidence="8 9">
    <name type="scientific">Pantoea stewartii subsp. stewartii DC283</name>
    <dbReference type="NCBI Taxonomy" id="660596"/>
    <lineage>
        <taxon>Bacteria</taxon>
        <taxon>Pseudomonadati</taxon>
        <taxon>Pseudomonadota</taxon>
        <taxon>Gammaproteobacteria</taxon>
        <taxon>Enterobacterales</taxon>
        <taxon>Erwiniaceae</taxon>
        <taxon>Pantoea</taxon>
    </lineage>
</organism>
<comment type="similarity">
    <text evidence="7">Belongs to the glycosyl hydrolase 24 family.</text>
</comment>
<dbReference type="InterPro" id="IPR034690">
    <property type="entry name" value="Endolysin_T4_type"/>
</dbReference>
<dbReference type="InterPro" id="IPR033907">
    <property type="entry name" value="Endolysin_autolysin"/>
</dbReference>
<dbReference type="EMBL" id="AHIE01000002">
    <property type="protein sequence ID" value="EHU01925.1"/>
    <property type="molecule type" value="Genomic_DNA"/>
</dbReference>
<evidence type="ECO:0000256" key="1">
    <source>
        <dbReference type="ARBA" id="ARBA00000632"/>
    </source>
</evidence>
<evidence type="ECO:0000313" key="8">
    <source>
        <dbReference type="EMBL" id="EHU01925.1"/>
    </source>
</evidence>
<keyword evidence="4 7" id="KW-0378">Hydrolase</keyword>
<evidence type="ECO:0000256" key="3">
    <source>
        <dbReference type="ARBA" id="ARBA00022638"/>
    </source>
</evidence>
<accession>H3R9R2</accession>
<sequence>MSLSMKTSARGQALIKHFEGCSLTAYRDGAGIWTIGWGWTRPVDGVDVHRWMTISQDKADALFAEGVVDYEQAVCRLVTVALTQNQFDALVSFTYNLGPVALERSTLLTKLNAGDCAGAAAEFDRWVYIGKSPSDGLIRRRAAEKGLFLETTA</sequence>
<comment type="catalytic activity">
    <reaction evidence="1 7">
        <text>Hydrolysis of (1-&gt;4)-beta-linkages between N-acetylmuramic acid and N-acetyl-D-glucosamine residues in a peptidoglycan and between N-acetyl-D-glucosamine residues in chitodextrins.</text>
        <dbReference type="EC" id="3.2.1.17"/>
    </reaction>
</comment>
<dbReference type="GO" id="GO:0003796">
    <property type="term" value="F:lysozyme activity"/>
    <property type="evidence" value="ECO:0007669"/>
    <property type="project" value="UniProtKB-EC"/>
</dbReference>
<dbReference type="GO" id="GO:0031640">
    <property type="term" value="P:killing of cells of another organism"/>
    <property type="evidence" value="ECO:0007669"/>
    <property type="project" value="UniProtKB-KW"/>
</dbReference>
<keyword evidence="5" id="KW-1035">Host cytoplasm</keyword>
<dbReference type="PATRIC" id="fig|660596.6.peg.631"/>
<dbReference type="GO" id="GO:0016998">
    <property type="term" value="P:cell wall macromolecule catabolic process"/>
    <property type="evidence" value="ECO:0007669"/>
    <property type="project" value="InterPro"/>
</dbReference>
<dbReference type="Proteomes" id="UP000005050">
    <property type="component" value="Unassembled WGS sequence"/>
</dbReference>